<dbReference type="RefSeq" id="WP_168433030.1">
    <property type="nucleotide sequence ID" value="NZ_CAAHFH010000001.1"/>
</dbReference>
<dbReference type="InterPro" id="IPR012480">
    <property type="entry name" value="Hepar_II_III_C"/>
</dbReference>
<keyword evidence="3" id="KW-0456">Lyase</keyword>
<evidence type="ECO:0000259" key="2">
    <source>
        <dbReference type="Pfam" id="PF07940"/>
    </source>
</evidence>
<protein>
    <submittedName>
        <fullName evidence="3">Heparin and heparin-sulfate lyase</fullName>
    </submittedName>
</protein>
<sequence length="753" mass="86310">MKNGIIALLTSVWVVGSAVAVPSAPRLLEKYPTEADFLAAYADEDLEARITKETPRLFLTKSRVDEFKKDPEKCALIASYKEHIEAQMEEYNYPAISPVEYWAQFKEILSEDSRLVSRGRSRFDPTDDALKAAWVYLWTGDQRFSEYAEWLLSVSLLTYELRAELYYTIDWYGWSRLKWVMTYDWIYNDMPESSRSDLLPRYVNAMAPYVTGKKKMGSYNEAGNGKEMGAYGPGFLKFYIPIVALDKPFIPEEMKANLLRPWLQKGYHELLELLYYRTQSRGEFGGCSSTTLTYSIGAYPKTIFNFLYVSRSALNLDFAAISPDLLGLPYYLIWNMILGENEVLYQYGSGDLQKRESKFPGQNLDHYMEAFISLYPNADPNSTDLMRFIRDKFPAEEDHLYYSLLRESQDETRAEFDESILPKAFYFPVMGQTFSRNAFATNGTYAMFQCGGKMIAHRHADNLHFTLYKNGFQALDSGNRPRYSDGDHSKYYYQQSVAHNVVLIHGDGDKKRGNRNDSFYGGQIFNQRLNSEVKSFLSNEDFAYIAGDATGSYSSNHVNEVTRQFFHIYPDLFLVFDRIESKKAAFRKDWLLHFADEPLVLPDNSFVSANGSGRLLGKTLLPKNVKTKIVNGFKWDEDTEFPIHYWDKFSAAEQANQGKWRVEVTPGKAQEKDVFLHLLQVGDASLAKIVPHKVVEKEGTAAVRISYNDKLYTILLNKTGELGGSIEILDVESNTTSKVKLKNIVQDQVPFLD</sequence>
<dbReference type="AlphaFoldDB" id="A0A6C2UFX0"/>
<comment type="subcellular location">
    <subcellularLocation>
        <location evidence="1">Cell envelope</location>
    </subcellularLocation>
</comment>
<dbReference type="Pfam" id="PF07940">
    <property type="entry name" value="Hepar_II_III_C"/>
    <property type="match status" value="1"/>
</dbReference>
<organism evidence="3 4">
    <name type="scientific">Pontiella sulfatireligans</name>
    <dbReference type="NCBI Taxonomy" id="2750658"/>
    <lineage>
        <taxon>Bacteria</taxon>
        <taxon>Pseudomonadati</taxon>
        <taxon>Kiritimatiellota</taxon>
        <taxon>Kiritimatiellia</taxon>
        <taxon>Kiritimatiellales</taxon>
        <taxon>Pontiellaceae</taxon>
        <taxon>Pontiella</taxon>
    </lineage>
</organism>
<dbReference type="Gene3D" id="1.50.10.100">
    <property type="entry name" value="Chondroitin AC/alginate lyase"/>
    <property type="match status" value="1"/>
</dbReference>
<dbReference type="GO" id="GO:0016829">
    <property type="term" value="F:lyase activity"/>
    <property type="evidence" value="ECO:0007669"/>
    <property type="project" value="UniProtKB-KW"/>
</dbReference>
<dbReference type="Gene3D" id="2.70.98.70">
    <property type="match status" value="1"/>
</dbReference>
<dbReference type="InterPro" id="IPR008929">
    <property type="entry name" value="Chondroitin_lyas"/>
</dbReference>
<evidence type="ECO:0000256" key="1">
    <source>
        <dbReference type="ARBA" id="ARBA00004196"/>
    </source>
</evidence>
<gene>
    <name evidence="3" type="primary">hepB_3</name>
    <name evidence="3" type="ORF">SCARR_01168</name>
</gene>
<proteinExistence type="predicted"/>
<evidence type="ECO:0000313" key="4">
    <source>
        <dbReference type="Proteomes" id="UP000346198"/>
    </source>
</evidence>
<dbReference type="GO" id="GO:0030313">
    <property type="term" value="C:cell envelope"/>
    <property type="evidence" value="ECO:0007669"/>
    <property type="project" value="UniProtKB-SubCell"/>
</dbReference>
<name>A0A6C2UFX0_9BACT</name>
<evidence type="ECO:0000313" key="3">
    <source>
        <dbReference type="EMBL" id="VGO19112.1"/>
    </source>
</evidence>
<keyword evidence="4" id="KW-1185">Reference proteome</keyword>
<accession>A0A6C2UFX0</accession>
<feature type="domain" description="Heparinase II/III-like C-terminal" evidence="2">
    <location>
        <begin position="423"/>
        <end position="593"/>
    </location>
</feature>
<dbReference type="EMBL" id="CAAHFH010000001">
    <property type="protein sequence ID" value="VGO19112.1"/>
    <property type="molecule type" value="Genomic_DNA"/>
</dbReference>
<reference evidence="3 4" key="1">
    <citation type="submission" date="2019-04" db="EMBL/GenBank/DDBJ databases">
        <authorList>
            <person name="Van Vliet M D."/>
        </authorList>
    </citation>
    <scope>NUCLEOTIDE SEQUENCE [LARGE SCALE GENOMIC DNA]</scope>
    <source>
        <strain evidence="3 4">F21</strain>
    </source>
</reference>
<dbReference type="Proteomes" id="UP000346198">
    <property type="component" value="Unassembled WGS sequence"/>
</dbReference>